<dbReference type="EMBL" id="CP136891">
    <property type="protein sequence ID" value="WOK97373.1"/>
    <property type="molecule type" value="Genomic_DNA"/>
</dbReference>
<feature type="region of interest" description="Disordered" evidence="1">
    <location>
        <begin position="1"/>
        <end position="85"/>
    </location>
</feature>
<organism evidence="2 3">
    <name type="scientific">Canna indica</name>
    <name type="common">Indian-shot</name>
    <dbReference type="NCBI Taxonomy" id="4628"/>
    <lineage>
        <taxon>Eukaryota</taxon>
        <taxon>Viridiplantae</taxon>
        <taxon>Streptophyta</taxon>
        <taxon>Embryophyta</taxon>
        <taxon>Tracheophyta</taxon>
        <taxon>Spermatophyta</taxon>
        <taxon>Magnoliopsida</taxon>
        <taxon>Liliopsida</taxon>
        <taxon>Zingiberales</taxon>
        <taxon>Cannaceae</taxon>
        <taxon>Canna</taxon>
    </lineage>
</organism>
<feature type="region of interest" description="Disordered" evidence="1">
    <location>
        <begin position="132"/>
        <end position="154"/>
    </location>
</feature>
<gene>
    <name evidence="2" type="ORF">Cni_G06081</name>
</gene>
<sequence length="226" mass="25419">MASERAEVDTRRPFRPVKEAVAVFGDRLLPTNPPLDQKSNSTSILHAKPLPNSPPQPPKQTATSASSSPPSYSFSASHSVPERDDDLTILASLKRLEADMKETRRELLALKERESETAVAVAELNESMAKLEAANGLEPGEEQESRVRSERWHEEREEDLGVGLMEYLPTLAQAFTFDDFGGWRKMKRAKKKKKPVVPLIWDIFPKKKKKGSHFSLYSRSLYSDLG</sequence>
<feature type="compositionally biased region" description="Basic and acidic residues" evidence="1">
    <location>
        <begin position="143"/>
        <end position="154"/>
    </location>
</feature>
<feature type="compositionally biased region" description="Low complexity" evidence="1">
    <location>
        <begin position="62"/>
        <end position="79"/>
    </location>
</feature>
<evidence type="ECO:0000256" key="1">
    <source>
        <dbReference type="SAM" id="MobiDB-lite"/>
    </source>
</evidence>
<accession>A0AAQ3Q4E5</accession>
<keyword evidence="3" id="KW-1185">Reference proteome</keyword>
<dbReference type="AlphaFoldDB" id="A0AAQ3Q4E5"/>
<name>A0AAQ3Q4E5_9LILI</name>
<feature type="compositionally biased region" description="Basic and acidic residues" evidence="1">
    <location>
        <begin position="1"/>
        <end position="18"/>
    </location>
</feature>
<evidence type="ECO:0000313" key="2">
    <source>
        <dbReference type="EMBL" id="WOK97373.1"/>
    </source>
</evidence>
<protein>
    <submittedName>
        <fullName evidence="2">WEB family protein</fullName>
    </submittedName>
</protein>
<reference evidence="2 3" key="1">
    <citation type="submission" date="2023-10" db="EMBL/GenBank/DDBJ databases">
        <title>Chromosome-scale genome assembly provides insights into flower coloration mechanisms of Canna indica.</title>
        <authorList>
            <person name="Li C."/>
        </authorList>
    </citation>
    <scope>NUCLEOTIDE SEQUENCE [LARGE SCALE GENOMIC DNA]</scope>
    <source>
        <tissue evidence="2">Flower</tissue>
    </source>
</reference>
<dbReference type="Proteomes" id="UP001327560">
    <property type="component" value="Chromosome 2"/>
</dbReference>
<evidence type="ECO:0000313" key="3">
    <source>
        <dbReference type="Proteomes" id="UP001327560"/>
    </source>
</evidence>
<proteinExistence type="predicted"/>